<keyword evidence="1" id="KW-0812">Transmembrane</keyword>
<sequence>MLSGNDDSATDIRTYPVFEQRWNGFQTIVQGLIGLMIAAGLAGLFGDGPLAHVERPVPGTPVVLRYDRFLRAGFPAQMRVAITRPLDDEHVAVDLNGDFLAHVSVDATQPRAEAVDATPAGVTYRFRLGAERRGDITLMLSPRAYGATKATVSVLGRTVEAPILIYP</sequence>
<evidence type="ECO:0000313" key="3">
    <source>
        <dbReference type="Proteomes" id="UP000297535"/>
    </source>
</evidence>
<proteinExistence type="predicted"/>
<dbReference type="AlphaFoldDB" id="A0A4Z0NCW2"/>
<feature type="transmembrane region" description="Helical" evidence="1">
    <location>
        <begin position="25"/>
        <end position="45"/>
    </location>
</feature>
<dbReference type="RefSeq" id="WP_135419833.1">
    <property type="nucleotide sequence ID" value="NZ_SRLB01000060.1"/>
</dbReference>
<accession>A0A4Z0NCW2</accession>
<evidence type="ECO:0000313" key="2">
    <source>
        <dbReference type="EMBL" id="TGD92518.1"/>
    </source>
</evidence>
<keyword evidence="1" id="KW-1133">Transmembrane helix</keyword>
<dbReference type="EMBL" id="SRLB01000060">
    <property type="protein sequence ID" value="TGD92518.1"/>
    <property type="molecule type" value="Genomic_DNA"/>
</dbReference>
<protein>
    <submittedName>
        <fullName evidence="2">Uncharacterized protein</fullName>
    </submittedName>
</protein>
<keyword evidence="3" id="KW-1185">Reference proteome</keyword>
<evidence type="ECO:0000256" key="1">
    <source>
        <dbReference type="SAM" id="Phobius"/>
    </source>
</evidence>
<gene>
    <name evidence="2" type="ORF">EU555_34560</name>
</gene>
<reference evidence="2 3" key="1">
    <citation type="submission" date="2019-04" db="EMBL/GenBank/DDBJ databases">
        <authorList>
            <person name="Feng G."/>
            <person name="Zhu H."/>
        </authorList>
    </citation>
    <scope>NUCLEOTIDE SEQUENCE [LARGE SCALE GENOMIC DNA]</scope>
    <source>
        <strain evidence="2 3">6HR-1</strain>
    </source>
</reference>
<name>A0A4Z0NCW2_9HYPH</name>
<comment type="caution">
    <text evidence="2">The sequence shown here is derived from an EMBL/GenBank/DDBJ whole genome shotgun (WGS) entry which is preliminary data.</text>
</comment>
<dbReference type="Proteomes" id="UP000297535">
    <property type="component" value="Unassembled WGS sequence"/>
</dbReference>
<keyword evidence="1" id="KW-0472">Membrane</keyword>
<dbReference type="OrthoDB" id="7990384at2"/>
<organism evidence="2 3">
    <name type="scientific">Methylobacterium nonmethylotrophicum</name>
    <dbReference type="NCBI Taxonomy" id="1141884"/>
    <lineage>
        <taxon>Bacteria</taxon>
        <taxon>Pseudomonadati</taxon>
        <taxon>Pseudomonadota</taxon>
        <taxon>Alphaproteobacteria</taxon>
        <taxon>Hyphomicrobiales</taxon>
        <taxon>Methylobacteriaceae</taxon>
        <taxon>Methylobacterium</taxon>
    </lineage>
</organism>